<evidence type="ECO:0000256" key="1">
    <source>
        <dbReference type="ARBA" id="ARBA00006484"/>
    </source>
</evidence>
<evidence type="ECO:0000313" key="4">
    <source>
        <dbReference type="EMBL" id="TCI07308.1"/>
    </source>
</evidence>
<keyword evidence="2" id="KW-0560">Oxidoreductase</keyword>
<dbReference type="AlphaFoldDB" id="A0A4V2NL48"/>
<dbReference type="InterPro" id="IPR036291">
    <property type="entry name" value="NAD(P)-bd_dom_sf"/>
</dbReference>
<gene>
    <name evidence="4" type="ORF">EZM97_32460</name>
</gene>
<keyword evidence="5" id="KW-1185">Reference proteome</keyword>
<dbReference type="InterPro" id="IPR020904">
    <property type="entry name" value="Sc_DH/Rdtase_CS"/>
</dbReference>
<evidence type="ECO:0000256" key="3">
    <source>
        <dbReference type="RuleBase" id="RU000363"/>
    </source>
</evidence>
<dbReference type="InterPro" id="IPR051911">
    <property type="entry name" value="SDR_oxidoreductase"/>
</dbReference>
<dbReference type="GO" id="GO:0016491">
    <property type="term" value="F:oxidoreductase activity"/>
    <property type="evidence" value="ECO:0007669"/>
    <property type="project" value="UniProtKB-KW"/>
</dbReference>
<dbReference type="Proteomes" id="UP000291822">
    <property type="component" value="Unassembled WGS sequence"/>
</dbReference>
<dbReference type="PANTHER" id="PTHR43976">
    <property type="entry name" value="SHORT CHAIN DEHYDROGENASE"/>
    <property type="match status" value="1"/>
</dbReference>
<dbReference type="PRINTS" id="PR00081">
    <property type="entry name" value="GDHRDH"/>
</dbReference>
<evidence type="ECO:0000313" key="5">
    <source>
        <dbReference type="Proteomes" id="UP000291822"/>
    </source>
</evidence>
<evidence type="ECO:0000256" key="2">
    <source>
        <dbReference type="ARBA" id="ARBA00023002"/>
    </source>
</evidence>
<dbReference type="PANTHER" id="PTHR43976:SF16">
    <property type="entry name" value="SHORT-CHAIN DEHYDROGENASE_REDUCTASE FAMILY PROTEIN"/>
    <property type="match status" value="1"/>
</dbReference>
<accession>A0A4V2NL48</accession>
<dbReference type="PROSITE" id="PS00061">
    <property type="entry name" value="ADH_SHORT"/>
    <property type="match status" value="1"/>
</dbReference>
<dbReference type="SUPFAM" id="SSF51735">
    <property type="entry name" value="NAD(P)-binding Rossmann-fold domains"/>
    <property type="match status" value="1"/>
</dbReference>
<sequence length="263" mass="27922">MKTALITGCSSGYGLETARYFLALGWKVIATMRLPRADLLPGSANLRILPLDVTRPDSVARAIDDAGPIDVLVNNAGIGLFGAFEATPMQTVREVFETNTFGVMAMCQAVIPQFRGRRAGTIVNVTSSATLAPFPLVAAYTASKTAIEGFTASLAHELNAFGIRVKLVEPGYGPSTSFTSNGQSRMQGLIPGPYEPFAQSVISGFGAIKAVTRETDVALEVWRAANDLTGQLHFPAGADAVALTHEKRAWVEKNAPHAQVMGQ</sequence>
<dbReference type="Pfam" id="PF00106">
    <property type="entry name" value="adh_short"/>
    <property type="match status" value="1"/>
</dbReference>
<dbReference type="EMBL" id="SJTG01000005">
    <property type="protein sequence ID" value="TCI07308.1"/>
    <property type="molecule type" value="Genomic_DNA"/>
</dbReference>
<comment type="similarity">
    <text evidence="1 3">Belongs to the short-chain dehydrogenases/reductases (SDR) family.</text>
</comment>
<dbReference type="Gene3D" id="3.40.50.720">
    <property type="entry name" value="NAD(P)-binding Rossmann-like Domain"/>
    <property type="match status" value="1"/>
</dbReference>
<dbReference type="InterPro" id="IPR002347">
    <property type="entry name" value="SDR_fam"/>
</dbReference>
<dbReference type="PRINTS" id="PR00080">
    <property type="entry name" value="SDRFAMILY"/>
</dbReference>
<name>A0A4V2NL48_9GAMM</name>
<dbReference type="RefSeq" id="WP_131412592.1">
    <property type="nucleotide sequence ID" value="NZ_SJTG01000005.1"/>
</dbReference>
<protein>
    <submittedName>
        <fullName evidence="4">SDR family oxidoreductase</fullName>
    </submittedName>
</protein>
<proteinExistence type="inferred from homology"/>
<reference evidence="4 5" key="1">
    <citation type="submission" date="2019-02" db="EMBL/GenBank/DDBJ databases">
        <title>Dyella amyloliquefaciens sp. nov., isolated from forest soil.</title>
        <authorList>
            <person name="Gao Z.-H."/>
            <person name="Qiu L.-H."/>
        </authorList>
    </citation>
    <scope>NUCLEOTIDE SEQUENCE [LARGE SCALE GENOMIC DNA]</scope>
    <source>
        <strain evidence="4 5">KACC 12747</strain>
    </source>
</reference>
<comment type="caution">
    <text evidence="4">The sequence shown here is derived from an EMBL/GenBank/DDBJ whole genome shotgun (WGS) entry which is preliminary data.</text>
</comment>
<dbReference type="CDD" id="cd05374">
    <property type="entry name" value="17beta-HSD-like_SDR_c"/>
    <property type="match status" value="1"/>
</dbReference>
<organism evidence="4 5">
    <name type="scientific">Dyella soli</name>
    <dbReference type="NCBI Taxonomy" id="522319"/>
    <lineage>
        <taxon>Bacteria</taxon>
        <taxon>Pseudomonadati</taxon>
        <taxon>Pseudomonadota</taxon>
        <taxon>Gammaproteobacteria</taxon>
        <taxon>Lysobacterales</taxon>
        <taxon>Rhodanobacteraceae</taxon>
        <taxon>Dyella</taxon>
    </lineage>
</organism>